<evidence type="ECO:0000313" key="1">
    <source>
        <dbReference type="EMBL" id="ORX97866.1"/>
    </source>
</evidence>
<sequence>MASANNIVDEFLSGKTDKGHTPNLGTFFASNLLSGSRLSSQITSLMAKEGISRNIKRSSVTGDPRPGEYECLEVNDTDYGREDFEAGKTAYQVLMPRKLSLDMFCDGGQSLEQIREQLFDKMTSPEGTVLDIFLDEVVNVMSVDSIRGFKIRMGISEAIELPV</sequence>
<reference evidence="1 2" key="1">
    <citation type="submission" date="2016-07" db="EMBL/GenBank/DDBJ databases">
        <title>Pervasive Adenine N6-methylation of Active Genes in Fungi.</title>
        <authorList>
            <consortium name="DOE Joint Genome Institute"/>
            <person name="Mondo S.J."/>
            <person name="Dannebaum R.O."/>
            <person name="Kuo R.C."/>
            <person name="Labutti K."/>
            <person name="Haridas S."/>
            <person name="Kuo A."/>
            <person name="Salamov A."/>
            <person name="Ahrendt S.R."/>
            <person name="Lipzen A."/>
            <person name="Sullivan W."/>
            <person name="Andreopoulos W.B."/>
            <person name="Clum A."/>
            <person name="Lindquist E."/>
            <person name="Daum C."/>
            <person name="Ramamoorthy G.K."/>
            <person name="Gryganskyi A."/>
            <person name="Culley D."/>
            <person name="Magnuson J.K."/>
            <person name="James T.Y."/>
            <person name="O'Malley M.A."/>
            <person name="Stajich J.E."/>
            <person name="Spatafora J.W."/>
            <person name="Visel A."/>
            <person name="Grigoriev I.V."/>
        </authorList>
    </citation>
    <scope>NUCLEOTIDE SEQUENCE [LARGE SCALE GENOMIC DNA]</scope>
    <source>
        <strain evidence="1 2">CBS 115471</strain>
    </source>
</reference>
<dbReference type="AlphaFoldDB" id="A0A1Y1YJD7"/>
<gene>
    <name evidence="1" type="ORF">BCR34DRAFT_619276</name>
</gene>
<dbReference type="STRING" id="1231657.A0A1Y1YJD7"/>
<evidence type="ECO:0000313" key="2">
    <source>
        <dbReference type="Proteomes" id="UP000193144"/>
    </source>
</evidence>
<keyword evidence="2" id="KW-1185">Reference proteome</keyword>
<protein>
    <submittedName>
        <fullName evidence="1">Uncharacterized protein</fullName>
    </submittedName>
</protein>
<proteinExistence type="predicted"/>
<comment type="caution">
    <text evidence="1">The sequence shown here is derived from an EMBL/GenBank/DDBJ whole genome shotgun (WGS) entry which is preliminary data.</text>
</comment>
<dbReference type="OrthoDB" id="109543at2759"/>
<dbReference type="EMBL" id="MCFA01000226">
    <property type="protein sequence ID" value="ORX97866.1"/>
    <property type="molecule type" value="Genomic_DNA"/>
</dbReference>
<dbReference type="Proteomes" id="UP000193144">
    <property type="component" value="Unassembled WGS sequence"/>
</dbReference>
<name>A0A1Y1YJD7_9PLEO</name>
<accession>A0A1Y1YJD7</accession>
<organism evidence="1 2">
    <name type="scientific">Clohesyomyces aquaticus</name>
    <dbReference type="NCBI Taxonomy" id="1231657"/>
    <lineage>
        <taxon>Eukaryota</taxon>
        <taxon>Fungi</taxon>
        <taxon>Dikarya</taxon>
        <taxon>Ascomycota</taxon>
        <taxon>Pezizomycotina</taxon>
        <taxon>Dothideomycetes</taxon>
        <taxon>Pleosporomycetidae</taxon>
        <taxon>Pleosporales</taxon>
        <taxon>Lindgomycetaceae</taxon>
        <taxon>Clohesyomyces</taxon>
    </lineage>
</organism>